<dbReference type="EMBL" id="WJBH02000001">
    <property type="protein sequence ID" value="KAI9564642.1"/>
    <property type="molecule type" value="Genomic_DNA"/>
</dbReference>
<dbReference type="PANTHER" id="PTHR11475">
    <property type="entry name" value="OXIDASE/PEROXIDASE"/>
    <property type="match status" value="1"/>
</dbReference>
<feature type="chain" id="PRO_5042154052" description="Double oxidase: two peroxidase domains" evidence="6">
    <location>
        <begin position="28"/>
        <end position="1553"/>
    </location>
</feature>
<dbReference type="CDD" id="cd09823">
    <property type="entry name" value="peroxinectin_like"/>
    <property type="match status" value="2"/>
</dbReference>
<dbReference type="SUPFAM" id="SSF48113">
    <property type="entry name" value="Heme-dependent peroxidases"/>
    <property type="match status" value="2"/>
</dbReference>
<dbReference type="InterPro" id="IPR019791">
    <property type="entry name" value="Haem_peroxidase_animal"/>
</dbReference>
<dbReference type="Gene3D" id="1.10.640.10">
    <property type="entry name" value="Haem peroxidase domain superfamily, animal type"/>
    <property type="match status" value="2"/>
</dbReference>
<name>A0AAD5L245_9CRUS</name>
<keyword evidence="8" id="KW-1185">Reference proteome</keyword>
<keyword evidence="5" id="KW-0349">Heme</keyword>
<keyword evidence="4 6" id="KW-0732">Signal</keyword>
<protein>
    <recommendedName>
        <fullName evidence="9">Double oxidase: two peroxidase domains</fullName>
    </recommendedName>
</protein>
<proteinExistence type="predicted"/>
<evidence type="ECO:0000256" key="2">
    <source>
        <dbReference type="ARBA" id="ARBA00022525"/>
    </source>
</evidence>
<evidence type="ECO:0000256" key="6">
    <source>
        <dbReference type="SAM" id="SignalP"/>
    </source>
</evidence>
<dbReference type="InterPro" id="IPR010255">
    <property type="entry name" value="Haem_peroxidase_sf"/>
</dbReference>
<dbReference type="PRINTS" id="PR00457">
    <property type="entry name" value="ANPEROXIDASE"/>
</dbReference>
<gene>
    <name evidence="7" type="ORF">GHT06_008383</name>
</gene>
<dbReference type="GO" id="GO:0004601">
    <property type="term" value="F:peroxidase activity"/>
    <property type="evidence" value="ECO:0007669"/>
    <property type="project" value="UniProtKB-KW"/>
</dbReference>
<evidence type="ECO:0000256" key="1">
    <source>
        <dbReference type="ARBA" id="ARBA00004613"/>
    </source>
</evidence>
<keyword evidence="3" id="KW-0560">Oxidoreductase</keyword>
<dbReference type="GO" id="GO:0046872">
    <property type="term" value="F:metal ion binding"/>
    <property type="evidence" value="ECO:0007669"/>
    <property type="project" value="UniProtKB-KW"/>
</dbReference>
<evidence type="ECO:0000256" key="4">
    <source>
        <dbReference type="ARBA" id="ARBA00022729"/>
    </source>
</evidence>
<dbReference type="GO" id="GO:0005576">
    <property type="term" value="C:extracellular region"/>
    <property type="evidence" value="ECO:0007669"/>
    <property type="project" value="UniProtKB-SubCell"/>
</dbReference>
<feature type="signal peptide" evidence="6">
    <location>
        <begin position="1"/>
        <end position="27"/>
    </location>
</feature>
<organism evidence="7 8">
    <name type="scientific">Daphnia sinensis</name>
    <dbReference type="NCBI Taxonomy" id="1820382"/>
    <lineage>
        <taxon>Eukaryota</taxon>
        <taxon>Metazoa</taxon>
        <taxon>Ecdysozoa</taxon>
        <taxon>Arthropoda</taxon>
        <taxon>Crustacea</taxon>
        <taxon>Branchiopoda</taxon>
        <taxon>Diplostraca</taxon>
        <taxon>Cladocera</taxon>
        <taxon>Anomopoda</taxon>
        <taxon>Daphniidae</taxon>
        <taxon>Daphnia</taxon>
        <taxon>Daphnia similis group</taxon>
    </lineage>
</organism>
<dbReference type="FunFam" id="1.10.640.10:FF:000003">
    <property type="entry name" value="chorion peroxidase"/>
    <property type="match status" value="1"/>
</dbReference>
<dbReference type="PANTHER" id="PTHR11475:SF134">
    <property type="entry name" value="LD42267P"/>
    <property type="match status" value="1"/>
</dbReference>
<keyword evidence="5" id="KW-0479">Metal-binding</keyword>
<dbReference type="Proteomes" id="UP000820818">
    <property type="component" value="Linkage Group LG1"/>
</dbReference>
<evidence type="ECO:0000256" key="5">
    <source>
        <dbReference type="PIRSR" id="PIRSR619791-2"/>
    </source>
</evidence>
<evidence type="ECO:0000313" key="7">
    <source>
        <dbReference type="EMBL" id="KAI9564642.1"/>
    </source>
</evidence>
<reference evidence="7 8" key="1">
    <citation type="submission" date="2022-05" db="EMBL/GenBank/DDBJ databases">
        <title>A multi-omics perspective on studying reproductive biology in Daphnia sinensis.</title>
        <authorList>
            <person name="Jia J."/>
        </authorList>
    </citation>
    <scope>NUCLEOTIDE SEQUENCE [LARGE SCALE GENOMIC DNA]</scope>
    <source>
        <strain evidence="7 8">WSL</strain>
    </source>
</reference>
<comment type="caution">
    <text evidence="7">The sequence shown here is derived from an EMBL/GenBank/DDBJ whole genome shotgun (WGS) entry which is preliminary data.</text>
</comment>
<accession>A0AAD5L245</accession>
<feature type="binding site" description="axial binding residue" evidence="5">
    <location>
        <position position="1225"/>
    </location>
    <ligand>
        <name>heme b</name>
        <dbReference type="ChEBI" id="CHEBI:60344"/>
    </ligand>
    <ligandPart>
        <name>Fe</name>
        <dbReference type="ChEBI" id="CHEBI:18248"/>
    </ligandPart>
</feature>
<evidence type="ECO:0000313" key="8">
    <source>
        <dbReference type="Proteomes" id="UP000820818"/>
    </source>
</evidence>
<dbReference type="Pfam" id="PF03098">
    <property type="entry name" value="An_peroxidase"/>
    <property type="match status" value="2"/>
</dbReference>
<keyword evidence="5" id="KW-0408">Iron</keyword>
<sequence>MAPKEMRYCFPLALILLLMCLCCAIHAIHFDSGFTDKVIIDGQQQVVRAKRDTLVKHKTQHLKPAIEIEPINEKVRVAMPHFNVQDLTTYANQAASAIAARFDEFEPTLLASNDSRLQTSSAAWFMAASHKTKVVAKNISRIALMAEETTKYFAQGLKLTKEQITFALPTMDVRNTVLADQCPLEVDFPCQPRKYRAYNGYCNNVQNPRWGNANTRYLRFLPPDYSDGVSIPRQANDGTFLPSARDISLAVHKDVDNPHLHLTAMAAIWGQLVHNDISHTPQMAGFLGQRLRCCGVNLHEFHPECYPIRLPDSDPVNGQINIKCQEYVRSGTAPRVGCTLGPREQINQVTSFLDGSTIYGSSVEEANDLRLFRAGLMKTQAGPKGTTKGLLPPDDNIIDCNTKNKDVKCFKAGDVRVNEHTELTALHVILIREHNRLAEELAVINSHWSDETLFQEARRIVGAEMQHITYSEFLPVILGQTIMEKYGLEPESTGYFTGYDININPGVANSVAASALRFVASLLPKNMGLYRNGRKISEQKMGSSFYAPFELYEANGLDEIIEGLARTLSQSEDPSINDVMTNHMFQEKPGTAGLDLAAQIIQHGRDHGIPGYVKWREFCGLPVVTTFDQLSDVMNGATIATLKSIYRHVNDIDLFTGGLAETPSAGAVVGRTLGCLIGRQFHYLRRGDRYWYENELPPSSFTKDQLHAIRKVSLARLICDNGDAINQIQPRVFLINDPFLNADMSCHDGVIPKMDLSAWKTASPHFVIPETLLEESVVRAKREAEDYLTLEETLQLTAGKCKGADPKSPVGTAFSFSRPKRQASAIANISRVLQFASKRFVNSFLNLVNQKDVESQPQPSTLQELMKVLPNIDVSEVVDIPKVFQCDEQTLPCDHTSKFRTMTGWCNNLNFPELGKSLRAFVRLLPPKYEDGLSTMRATAVSGRPLPSARMVSANIHNDVSAPHTRYSLMVMQYAQLLDHDLTFTPVNRGFGGSIIDCNSCDSAKTVHPECAPIPVPPNDPWFPHIERSTGRPKCIPFTRSLPGQLTLGHREQLNQVTAFVDGSSTYGSDVCEMRKLRAFVGGRLNSTRHPIRGKDLLPVTAEHHECKSPSGVCFTGGDTRASEQPGLTSIHTIFMREHNRIVTELAKINPHWNDEQLFQNGRRIMSAEFQHVSYNEFLPRVLGWNAIQLYELKVLTEGYYSGYDPTCNPTIFTEFSSAAFRFGHSLLKEQFKRMGANFVDRKSNVKLRDVFMNPDIIYQVGMIDDLLRGMLGTSMETMDQFITHEVTNHLFEEKAKPFSGLDLAALNIQRARDHGIRPYNDYRALCNLKRARTFEDLSREVTPEIITRLKQTYEHVDDIDLFPGGLAETSLHGGLVGPTFACIIAMQFRQLRKCDRFWYENGDPLIRFTEAQLAEIRKATVSKLICDNSDGIDTTQRSAFDQSEPFLNPRVPCRSLPSIDLELWKERVSCTVGSTNIEVGKADRISPCVMCTCTREGPICQSLKVVNCFQLAQTFSPAAILNDHVCKVQCAFAFRAFPQVAAAQDPNQLGFS</sequence>
<dbReference type="GO" id="GO:0006979">
    <property type="term" value="P:response to oxidative stress"/>
    <property type="evidence" value="ECO:0007669"/>
    <property type="project" value="InterPro"/>
</dbReference>
<dbReference type="GO" id="GO:0020037">
    <property type="term" value="F:heme binding"/>
    <property type="evidence" value="ECO:0007669"/>
    <property type="project" value="InterPro"/>
</dbReference>
<dbReference type="PROSITE" id="PS50292">
    <property type="entry name" value="PEROXIDASE_3"/>
    <property type="match status" value="2"/>
</dbReference>
<dbReference type="FunFam" id="1.10.640.10:FF:000006">
    <property type="entry name" value="Double oxidase: two peroxidase domains"/>
    <property type="match status" value="1"/>
</dbReference>
<comment type="subcellular location">
    <subcellularLocation>
        <location evidence="1">Secreted</location>
    </subcellularLocation>
</comment>
<evidence type="ECO:0008006" key="9">
    <source>
        <dbReference type="Google" id="ProtNLM"/>
    </source>
</evidence>
<keyword evidence="2" id="KW-0964">Secreted</keyword>
<keyword evidence="3" id="KW-0575">Peroxidase</keyword>
<evidence type="ECO:0000256" key="3">
    <source>
        <dbReference type="ARBA" id="ARBA00022559"/>
    </source>
</evidence>
<dbReference type="InterPro" id="IPR037120">
    <property type="entry name" value="Haem_peroxidase_sf_animal"/>
</dbReference>